<dbReference type="SUPFAM" id="SSF51905">
    <property type="entry name" value="FAD/NAD(P)-binding domain"/>
    <property type="match status" value="1"/>
</dbReference>
<evidence type="ECO:0000313" key="3">
    <source>
        <dbReference type="EMBL" id="MBS3181169.1"/>
    </source>
</evidence>
<keyword evidence="4" id="KW-1185">Reference proteome</keyword>
<dbReference type="EMBL" id="JAFEVO010000001">
    <property type="protein sequence ID" value="MBS3181169.1"/>
    <property type="molecule type" value="Genomic_DNA"/>
</dbReference>
<evidence type="ECO:0000313" key="4">
    <source>
        <dbReference type="Proteomes" id="UP000811492"/>
    </source>
</evidence>
<comment type="caution">
    <text evidence="3">The sequence shown here is derived from an EMBL/GenBank/DDBJ whole genome shotgun (WGS) entry which is preliminary data.</text>
</comment>
<sequence>MSTHPVIVIGAGIMGASITYHLAARGADVTLVDAGLPGSGATRHSFGWIGRMPGDFSPAGDLRALGRHHWERLAREVPGLEVHWSGALVWGEHFSSVGTGDGQAAVREPNLTSAPARSEFRPDDGWLNPVRATEKLISAAQENGASVRFGTPVTRLVSSRGDTVDGVELGSETLDASTVVVAAGIGSTALCATAGRSLPMISSPAIMVRLGASPGLVRGIVANDMFEARQDVDGTVLIPLDYNTESSMEDLMQVGMDARRLFVKSFKGAQEAAVLSAEIGWRPMAADGEPKVGYSETPGLYIAVAHPGITLASVIGDAAAEEILTQATRDELAIYRLN</sequence>
<proteinExistence type="predicted"/>
<dbReference type="RefSeq" id="WP_211648301.1">
    <property type="nucleotide sequence ID" value="NZ_JAFEVO010000001.1"/>
</dbReference>
<dbReference type="PANTHER" id="PTHR13847:SF289">
    <property type="entry name" value="GLYCINE OXIDASE"/>
    <property type="match status" value="1"/>
</dbReference>
<evidence type="ECO:0000256" key="1">
    <source>
        <dbReference type="ARBA" id="ARBA00023002"/>
    </source>
</evidence>
<evidence type="ECO:0000259" key="2">
    <source>
        <dbReference type="Pfam" id="PF01266"/>
    </source>
</evidence>
<organism evidence="3 4">
    <name type="scientific">Leucobacter manosquensis</name>
    <dbReference type="NCBI Taxonomy" id="2810611"/>
    <lineage>
        <taxon>Bacteria</taxon>
        <taxon>Bacillati</taxon>
        <taxon>Actinomycetota</taxon>
        <taxon>Actinomycetes</taxon>
        <taxon>Micrococcales</taxon>
        <taxon>Microbacteriaceae</taxon>
        <taxon>Leucobacter</taxon>
    </lineage>
</organism>
<dbReference type="PANTHER" id="PTHR13847">
    <property type="entry name" value="SARCOSINE DEHYDROGENASE-RELATED"/>
    <property type="match status" value="1"/>
</dbReference>
<dbReference type="Proteomes" id="UP000811492">
    <property type="component" value="Unassembled WGS sequence"/>
</dbReference>
<accession>A0ABS5M1U3</accession>
<dbReference type="Gene3D" id="3.50.50.60">
    <property type="entry name" value="FAD/NAD(P)-binding domain"/>
    <property type="match status" value="1"/>
</dbReference>
<dbReference type="InterPro" id="IPR036188">
    <property type="entry name" value="FAD/NAD-bd_sf"/>
</dbReference>
<reference evidence="3 4" key="1">
    <citation type="submission" date="2021-02" db="EMBL/GenBank/DDBJ databases">
        <title>Draft genome and description of Leucobacter sp nov strain Marseille-Q4368.</title>
        <authorList>
            <person name="Boxberger M."/>
            <person name="La Scola B."/>
        </authorList>
    </citation>
    <scope>NUCLEOTIDE SEQUENCE [LARGE SCALE GENOMIC DNA]</scope>
    <source>
        <strain evidence="3 4">Marseille-Q4368</strain>
    </source>
</reference>
<dbReference type="Pfam" id="PF01266">
    <property type="entry name" value="DAO"/>
    <property type="match status" value="1"/>
</dbReference>
<keyword evidence="1" id="KW-0560">Oxidoreductase</keyword>
<name>A0ABS5M1U3_9MICO</name>
<gene>
    <name evidence="3" type="ORF">JSQ98_02960</name>
</gene>
<protein>
    <submittedName>
        <fullName evidence="3">FAD-binding oxidoreductase</fullName>
    </submittedName>
</protein>
<dbReference type="Gene3D" id="3.30.9.10">
    <property type="entry name" value="D-Amino Acid Oxidase, subunit A, domain 2"/>
    <property type="match status" value="1"/>
</dbReference>
<dbReference type="InterPro" id="IPR006076">
    <property type="entry name" value="FAD-dep_OxRdtase"/>
</dbReference>
<feature type="domain" description="FAD dependent oxidoreductase" evidence="2">
    <location>
        <begin position="6"/>
        <end position="321"/>
    </location>
</feature>